<proteinExistence type="inferred from homology"/>
<dbReference type="InterPro" id="IPR011284">
    <property type="entry name" value="3oxo_ACP_reduc"/>
</dbReference>
<feature type="binding site" evidence="7">
    <location>
        <begin position="14"/>
        <end position="17"/>
    </location>
    <ligand>
        <name>NADP(+)</name>
        <dbReference type="ChEBI" id="CHEBI:58349"/>
    </ligand>
</feature>
<evidence type="ECO:0000313" key="11">
    <source>
        <dbReference type="Proteomes" id="UP000247465"/>
    </source>
</evidence>
<dbReference type="InterPro" id="IPR002347">
    <property type="entry name" value="SDR_fam"/>
</dbReference>
<dbReference type="EC" id="1.1.1.100" evidence="8"/>
<keyword evidence="4 8" id="KW-0560">Oxidoreductase</keyword>
<dbReference type="GO" id="GO:0004316">
    <property type="term" value="F:3-oxoacyl-[acyl-carrier-protein] reductase (NADPH) activity"/>
    <property type="evidence" value="ECO:0007669"/>
    <property type="project" value="UniProtKB-UniRule"/>
</dbReference>
<feature type="active site" description="Proton acceptor" evidence="6">
    <location>
        <position position="156"/>
    </location>
</feature>
<feature type="binding site" evidence="7">
    <location>
        <position position="91"/>
    </location>
    <ligand>
        <name>NADP(+)</name>
        <dbReference type="ChEBI" id="CHEBI:58349"/>
    </ligand>
</feature>
<dbReference type="PANTHER" id="PTHR42879:SF2">
    <property type="entry name" value="3-OXOACYL-[ACYL-CARRIER-PROTEIN] REDUCTASE FABG"/>
    <property type="match status" value="1"/>
</dbReference>
<dbReference type="CDD" id="cd05333">
    <property type="entry name" value="BKR_SDR_c"/>
    <property type="match status" value="1"/>
</dbReference>
<dbReference type="InterPro" id="IPR020904">
    <property type="entry name" value="Sc_DH/Rdtase_CS"/>
</dbReference>
<dbReference type="PANTHER" id="PTHR42879">
    <property type="entry name" value="3-OXOACYL-(ACYL-CARRIER-PROTEIN) REDUCTASE"/>
    <property type="match status" value="1"/>
</dbReference>
<dbReference type="Proteomes" id="UP000247465">
    <property type="component" value="Chromosome"/>
</dbReference>
<keyword evidence="3 7" id="KW-0521">NADP</keyword>
<dbReference type="UniPathway" id="UPA00094"/>
<dbReference type="Pfam" id="PF13561">
    <property type="entry name" value="adh_short_C2"/>
    <property type="match status" value="1"/>
</dbReference>
<evidence type="ECO:0000256" key="7">
    <source>
        <dbReference type="PIRSR" id="PIRSR611284-2"/>
    </source>
</evidence>
<evidence type="ECO:0000256" key="1">
    <source>
        <dbReference type="ARBA" id="ARBA00002607"/>
    </source>
</evidence>
<evidence type="ECO:0000256" key="2">
    <source>
        <dbReference type="ARBA" id="ARBA00006484"/>
    </source>
</evidence>
<dbReference type="PRINTS" id="PR00080">
    <property type="entry name" value="SDRFAMILY"/>
</dbReference>
<evidence type="ECO:0000313" key="10">
    <source>
        <dbReference type="EMBL" id="AWT60671.1"/>
    </source>
</evidence>
<dbReference type="KEGG" id="mtar:DF168_01889"/>
<protein>
    <recommendedName>
        <fullName evidence="8">3-oxoacyl-[acyl-carrier-protein] reductase</fullName>
        <ecNumber evidence="8">1.1.1.100</ecNumber>
    </recommendedName>
</protein>
<keyword evidence="8" id="KW-0443">Lipid metabolism</keyword>
<dbReference type="NCBIfam" id="NF005559">
    <property type="entry name" value="PRK07231.1"/>
    <property type="match status" value="1"/>
</dbReference>
<dbReference type="PRINTS" id="PR00081">
    <property type="entry name" value="GDHRDH"/>
</dbReference>
<dbReference type="GO" id="GO:0051287">
    <property type="term" value="F:NAD binding"/>
    <property type="evidence" value="ECO:0007669"/>
    <property type="project" value="UniProtKB-UniRule"/>
</dbReference>
<comment type="function">
    <text evidence="1 8">Catalyzes the NADPH-dependent reduction of beta-ketoacyl-ACP substrates to beta-hydroxyacyl-ACP products, the first reductive step in the elongation cycle of fatty acid biosynthesis.</text>
</comment>
<comment type="pathway">
    <text evidence="8">Lipid metabolism; fatty acid biosynthesis.</text>
</comment>
<dbReference type="FunFam" id="3.40.50.720:FF:000115">
    <property type="entry name" value="3-oxoacyl-[acyl-carrier-protein] reductase FabG"/>
    <property type="match status" value="1"/>
</dbReference>
<sequence>MPLTYNNRKALVTGAGRGIGKAIAKLLASEGVAVACVSKTESKCQSAANEILASGGEARAYAVDVSDEEAVSSTAKKILEDFGCIDILINNAGIAKDGLILRMSAESWQEVMDTNLTSCFYWTKKLAHPMAKNRWGRIVNISSVVGLTGNAGQCNYSSSKAGMLGLTKSLARELASRSITVNAVAPGFVETDMTSRLDDRTTDHILKNIPLRRLGSPDDIAQVVGFLCSEQASYITGQVFTVDGGMVM</sequence>
<keyword evidence="8" id="KW-0276">Fatty acid metabolism</keyword>
<gene>
    <name evidence="10" type="primary">fabG_15</name>
    <name evidence="10" type="ORF">DF168_01889</name>
</gene>
<dbReference type="SUPFAM" id="SSF51735">
    <property type="entry name" value="NAD(P)-binding Rossmann-fold domains"/>
    <property type="match status" value="1"/>
</dbReference>
<dbReference type="SMART" id="SM00822">
    <property type="entry name" value="PKS_KR"/>
    <property type="match status" value="1"/>
</dbReference>
<dbReference type="InterPro" id="IPR057326">
    <property type="entry name" value="KR_dom"/>
</dbReference>
<organism evidence="10 11">
    <name type="scientific">Candidatus Moanibacter tarae</name>
    <dbReference type="NCBI Taxonomy" id="2200854"/>
    <lineage>
        <taxon>Bacteria</taxon>
        <taxon>Pseudomonadati</taxon>
        <taxon>Verrucomicrobiota</taxon>
        <taxon>Opitutia</taxon>
        <taxon>Puniceicoccales</taxon>
        <taxon>Puniceicoccales incertae sedis</taxon>
        <taxon>Candidatus Moanibacter</taxon>
    </lineage>
</organism>
<evidence type="ECO:0000256" key="6">
    <source>
        <dbReference type="PIRSR" id="PIRSR611284-1"/>
    </source>
</evidence>
<name>A0A2Z4AES2_9BACT</name>
<comment type="catalytic activity">
    <reaction evidence="5 8">
        <text>a (3R)-hydroxyacyl-[ACP] + NADP(+) = a 3-oxoacyl-[ACP] + NADPH + H(+)</text>
        <dbReference type="Rhea" id="RHEA:17397"/>
        <dbReference type="Rhea" id="RHEA-COMP:9916"/>
        <dbReference type="Rhea" id="RHEA-COMP:9945"/>
        <dbReference type="ChEBI" id="CHEBI:15378"/>
        <dbReference type="ChEBI" id="CHEBI:57783"/>
        <dbReference type="ChEBI" id="CHEBI:58349"/>
        <dbReference type="ChEBI" id="CHEBI:78776"/>
        <dbReference type="ChEBI" id="CHEBI:78827"/>
        <dbReference type="EC" id="1.1.1.100"/>
    </reaction>
</comment>
<dbReference type="NCBIfam" id="NF009466">
    <property type="entry name" value="PRK12826.1-2"/>
    <property type="match status" value="1"/>
</dbReference>
<dbReference type="InterPro" id="IPR036291">
    <property type="entry name" value="NAD(P)-bd_dom_sf"/>
</dbReference>
<comment type="subunit">
    <text evidence="8">Homotetramer.</text>
</comment>
<keyword evidence="8" id="KW-0275">Fatty acid biosynthesis</keyword>
<comment type="similarity">
    <text evidence="2 8">Belongs to the short-chain dehydrogenases/reductases (SDR) family.</text>
</comment>
<dbReference type="EMBL" id="CP029803">
    <property type="protein sequence ID" value="AWT60671.1"/>
    <property type="molecule type" value="Genomic_DNA"/>
</dbReference>
<dbReference type="InterPro" id="IPR050259">
    <property type="entry name" value="SDR"/>
</dbReference>
<dbReference type="AlphaFoldDB" id="A0A2Z4AES2"/>
<dbReference type="GO" id="GO:0006633">
    <property type="term" value="P:fatty acid biosynthetic process"/>
    <property type="evidence" value="ECO:0007669"/>
    <property type="project" value="UniProtKB-UniPathway"/>
</dbReference>
<keyword evidence="8" id="KW-0444">Lipid biosynthesis</keyword>
<accession>A0A2Z4AES2</accession>
<evidence type="ECO:0000256" key="5">
    <source>
        <dbReference type="ARBA" id="ARBA00048508"/>
    </source>
</evidence>
<evidence type="ECO:0000256" key="3">
    <source>
        <dbReference type="ARBA" id="ARBA00022857"/>
    </source>
</evidence>
<reference evidence="10 11" key="1">
    <citation type="submission" date="2018-06" db="EMBL/GenBank/DDBJ databases">
        <title>Draft Genome Sequence of a Novel Marine Bacterium Related to the Verrucomicrobia.</title>
        <authorList>
            <person name="Vosseberg J."/>
            <person name="Martijn J."/>
            <person name="Ettema T.J.G."/>
        </authorList>
    </citation>
    <scope>NUCLEOTIDE SEQUENCE [LARGE SCALE GENOMIC DNA]</scope>
    <source>
        <strain evidence="10">TARA_B100001123</strain>
    </source>
</reference>
<evidence type="ECO:0000259" key="9">
    <source>
        <dbReference type="SMART" id="SM00822"/>
    </source>
</evidence>
<evidence type="ECO:0000256" key="8">
    <source>
        <dbReference type="RuleBase" id="RU366074"/>
    </source>
</evidence>
<dbReference type="Gene3D" id="3.40.50.720">
    <property type="entry name" value="NAD(P)-binding Rossmann-like Domain"/>
    <property type="match status" value="1"/>
</dbReference>
<dbReference type="NCBIfam" id="TIGR01830">
    <property type="entry name" value="3oxo_ACP_reduc"/>
    <property type="match status" value="1"/>
</dbReference>
<dbReference type="PROSITE" id="PS00061">
    <property type="entry name" value="ADH_SHORT"/>
    <property type="match status" value="1"/>
</dbReference>
<feature type="domain" description="Ketoreductase" evidence="9">
    <location>
        <begin position="8"/>
        <end position="187"/>
    </location>
</feature>
<evidence type="ECO:0000256" key="4">
    <source>
        <dbReference type="ARBA" id="ARBA00023002"/>
    </source>
</evidence>
<feature type="binding site" evidence="7">
    <location>
        <begin position="156"/>
        <end position="160"/>
    </location>
    <ligand>
        <name>NADP(+)</name>
        <dbReference type="ChEBI" id="CHEBI:58349"/>
    </ligand>
</feature>